<dbReference type="Pfam" id="PF03404">
    <property type="entry name" value="Mo-co_dimer"/>
    <property type="match status" value="1"/>
</dbReference>
<dbReference type="GO" id="GO:0020037">
    <property type="term" value="F:heme binding"/>
    <property type="evidence" value="ECO:0007669"/>
    <property type="project" value="TreeGrafter"/>
</dbReference>
<evidence type="ECO:0000259" key="6">
    <source>
        <dbReference type="Pfam" id="PF03404"/>
    </source>
</evidence>
<dbReference type="OrthoDB" id="9795587at2"/>
<dbReference type="InterPro" id="IPR000572">
    <property type="entry name" value="OxRdtase_Mopterin-bd_dom"/>
</dbReference>
<evidence type="ECO:0000256" key="2">
    <source>
        <dbReference type="ARBA" id="ARBA00022505"/>
    </source>
</evidence>
<protein>
    <submittedName>
        <fullName evidence="7">Molybdenum-binding oxidoreductase</fullName>
    </submittedName>
</protein>
<dbReference type="GO" id="GO:0043546">
    <property type="term" value="F:molybdopterin cofactor binding"/>
    <property type="evidence" value="ECO:0007669"/>
    <property type="project" value="TreeGrafter"/>
</dbReference>
<gene>
    <name evidence="7" type="ORF">C2L65_44215</name>
</gene>
<feature type="domain" description="Oxidoreductase molybdopterin-binding" evidence="5">
    <location>
        <begin position="41"/>
        <end position="205"/>
    </location>
</feature>
<dbReference type="SUPFAM" id="SSF81296">
    <property type="entry name" value="E set domains"/>
    <property type="match status" value="1"/>
</dbReference>
<keyword evidence="3" id="KW-0479">Metal-binding</keyword>
<evidence type="ECO:0000256" key="3">
    <source>
        <dbReference type="ARBA" id="ARBA00022723"/>
    </source>
</evidence>
<dbReference type="Pfam" id="PF00174">
    <property type="entry name" value="Oxidored_molyb"/>
    <property type="match status" value="1"/>
</dbReference>
<dbReference type="AlphaFoldDB" id="A0A2I8F4R5"/>
<dbReference type="InterPro" id="IPR036374">
    <property type="entry name" value="OxRdtase_Mopterin-bd_sf"/>
</dbReference>
<dbReference type="PANTHER" id="PTHR19372:SF7">
    <property type="entry name" value="SULFITE OXIDASE, MITOCHONDRIAL"/>
    <property type="match status" value="1"/>
</dbReference>
<proteinExistence type="predicted"/>
<dbReference type="InterPro" id="IPR014756">
    <property type="entry name" value="Ig_E-set"/>
</dbReference>
<keyword evidence="4" id="KW-0560">Oxidoreductase</keyword>
<dbReference type="KEGG" id="pter:C2L65_44215"/>
<evidence type="ECO:0000313" key="8">
    <source>
        <dbReference type="Proteomes" id="UP000243502"/>
    </source>
</evidence>
<dbReference type="PRINTS" id="PR00407">
    <property type="entry name" value="EUMOPTERIN"/>
</dbReference>
<dbReference type="InterPro" id="IPR005066">
    <property type="entry name" value="MoCF_OxRdtse_dimer"/>
</dbReference>
<evidence type="ECO:0000259" key="5">
    <source>
        <dbReference type="Pfam" id="PF00174"/>
    </source>
</evidence>
<name>A0A2I8F4R5_9BURK</name>
<evidence type="ECO:0000313" key="7">
    <source>
        <dbReference type="EMBL" id="AUT66867.1"/>
    </source>
</evidence>
<dbReference type="PANTHER" id="PTHR19372">
    <property type="entry name" value="SULFITE REDUCTASE"/>
    <property type="match status" value="1"/>
</dbReference>
<organism evidence="7 8">
    <name type="scientific">Paraburkholderia terrae</name>
    <dbReference type="NCBI Taxonomy" id="311230"/>
    <lineage>
        <taxon>Bacteria</taxon>
        <taxon>Pseudomonadati</taxon>
        <taxon>Pseudomonadota</taxon>
        <taxon>Betaproteobacteria</taxon>
        <taxon>Burkholderiales</taxon>
        <taxon>Burkholderiaceae</taxon>
        <taxon>Paraburkholderia</taxon>
    </lineage>
</organism>
<dbReference type="Gene3D" id="3.90.420.10">
    <property type="entry name" value="Oxidoreductase, molybdopterin-binding domain"/>
    <property type="match status" value="1"/>
</dbReference>
<dbReference type="GO" id="GO:0008482">
    <property type="term" value="F:sulfite oxidase activity"/>
    <property type="evidence" value="ECO:0007669"/>
    <property type="project" value="TreeGrafter"/>
</dbReference>
<evidence type="ECO:0000256" key="4">
    <source>
        <dbReference type="ARBA" id="ARBA00023002"/>
    </source>
</evidence>
<feature type="domain" description="Moybdenum cofactor oxidoreductase dimerisation" evidence="6">
    <location>
        <begin position="222"/>
        <end position="319"/>
    </location>
</feature>
<dbReference type="InterPro" id="IPR008335">
    <property type="entry name" value="Mopterin_OxRdtase_euk"/>
</dbReference>
<dbReference type="SUPFAM" id="SSF56524">
    <property type="entry name" value="Oxidoreductase molybdopterin-binding domain"/>
    <property type="match status" value="1"/>
</dbReference>
<evidence type="ECO:0000256" key="1">
    <source>
        <dbReference type="ARBA" id="ARBA00001924"/>
    </source>
</evidence>
<dbReference type="EMBL" id="CP026114">
    <property type="protein sequence ID" value="AUT66867.1"/>
    <property type="molecule type" value="Genomic_DNA"/>
</dbReference>
<comment type="cofactor">
    <cofactor evidence="1">
        <name>Mo-molybdopterin</name>
        <dbReference type="ChEBI" id="CHEBI:71302"/>
    </cofactor>
</comment>
<dbReference type="Gene3D" id="2.60.40.650">
    <property type="match status" value="1"/>
</dbReference>
<dbReference type="GO" id="GO:0006790">
    <property type="term" value="P:sulfur compound metabolic process"/>
    <property type="evidence" value="ECO:0007669"/>
    <property type="project" value="TreeGrafter"/>
</dbReference>
<keyword evidence="2" id="KW-0500">Molybdenum</keyword>
<dbReference type="Proteomes" id="UP000243502">
    <property type="component" value="Chromosome 4"/>
</dbReference>
<accession>A0A2I8F4R5</accession>
<reference evidence="7 8" key="1">
    <citation type="submission" date="2018-01" db="EMBL/GenBank/DDBJ databases">
        <title>Species boundaries and ecological features among Paraburkholderia terrae DSMZ17804T, P. hospita DSMZ17164T and P. caribensis DSMZ13236T.</title>
        <authorList>
            <person name="Pratama A.A."/>
        </authorList>
    </citation>
    <scope>NUCLEOTIDE SEQUENCE [LARGE SCALE GENOMIC DNA]</scope>
    <source>
        <strain evidence="7 8">DSM 17804</strain>
    </source>
</reference>
<dbReference type="GO" id="GO:0030151">
    <property type="term" value="F:molybdenum ion binding"/>
    <property type="evidence" value="ECO:0007669"/>
    <property type="project" value="InterPro"/>
</dbReference>
<sequence>MTESGEVTLTRVGYALRYPERGVADLASYVTDDDTLFIVTHMALASIRPETWRLHIGGLVARERTLTLADILKLPQHEIVSVHECAGSPLTPKEPKRRVGNVVWRGARLRDVLDSCGLLPEAAFVWTHGLEWGEFAGLKDEPFVKDLPLAKALTPEALLAVSMNGKPLTSDRGGPVRLVVPGWYGTNSVKWVGRISVSSTRAPGPYTTRFYNDITATGTKPVWEIAPECVIVSPGAGAMVRANRELRITGWAWAEAGVARVEVSFDGRQNWLAASVDAREGFGWQSFSIPVSLGPGKHTLSCRCFDAKGRGQPEAHARNAIHSIELAITE</sequence>